<comment type="subcellular location">
    <subcellularLocation>
        <location evidence="2">Cytoplasmic vesicle</location>
    </subcellularLocation>
    <subcellularLocation>
        <location evidence="1">Early endosome</location>
    </subcellularLocation>
    <subcellularLocation>
        <location evidence="3">Late endosome</location>
    </subcellularLocation>
</comment>
<keyword evidence="5" id="KW-0968">Cytoplasmic vesicle</keyword>
<dbReference type="Proteomes" id="UP001152759">
    <property type="component" value="Chromosome 2"/>
</dbReference>
<feature type="region of interest" description="Disordered" evidence="6">
    <location>
        <begin position="1"/>
        <end position="45"/>
    </location>
</feature>
<dbReference type="InterPro" id="IPR006925">
    <property type="entry name" value="Vps16_C"/>
</dbReference>
<evidence type="ECO:0000256" key="3">
    <source>
        <dbReference type="ARBA" id="ARBA00004603"/>
    </source>
</evidence>
<evidence type="ECO:0000313" key="8">
    <source>
        <dbReference type="EMBL" id="CAH0384891.1"/>
    </source>
</evidence>
<evidence type="ECO:0000256" key="5">
    <source>
        <dbReference type="ARBA" id="ARBA00023329"/>
    </source>
</evidence>
<dbReference type="Pfam" id="PF04840">
    <property type="entry name" value="Vps16_C"/>
    <property type="match status" value="1"/>
</dbReference>
<name>A0A9P0A6D0_BEMTA</name>
<evidence type="ECO:0000256" key="6">
    <source>
        <dbReference type="SAM" id="MobiDB-lite"/>
    </source>
</evidence>
<dbReference type="AlphaFoldDB" id="A0A9P0A6D0"/>
<feature type="compositionally biased region" description="Basic and acidic residues" evidence="6">
    <location>
        <begin position="1"/>
        <end position="12"/>
    </location>
</feature>
<accession>A0A9P0A6D0</accession>
<dbReference type="PANTHER" id="PTHR13364:SF6">
    <property type="entry name" value="SPERMATOGENESIS-DEFECTIVE PROTEIN 39 HOMOLOG"/>
    <property type="match status" value="1"/>
</dbReference>
<organism evidence="8 9">
    <name type="scientific">Bemisia tabaci</name>
    <name type="common">Sweetpotato whitefly</name>
    <name type="synonym">Aleurodes tabaci</name>
    <dbReference type="NCBI Taxonomy" id="7038"/>
    <lineage>
        <taxon>Eukaryota</taxon>
        <taxon>Metazoa</taxon>
        <taxon>Ecdysozoa</taxon>
        <taxon>Arthropoda</taxon>
        <taxon>Hexapoda</taxon>
        <taxon>Insecta</taxon>
        <taxon>Pterygota</taxon>
        <taxon>Neoptera</taxon>
        <taxon>Paraneoptera</taxon>
        <taxon>Hemiptera</taxon>
        <taxon>Sternorrhyncha</taxon>
        <taxon>Aleyrodoidea</taxon>
        <taxon>Aleyrodidae</taxon>
        <taxon>Aleyrodinae</taxon>
        <taxon>Bemisia</taxon>
    </lineage>
</organism>
<evidence type="ECO:0000313" key="9">
    <source>
        <dbReference type="Proteomes" id="UP001152759"/>
    </source>
</evidence>
<dbReference type="KEGG" id="btab:109040112"/>
<dbReference type="GO" id="GO:0005769">
    <property type="term" value="C:early endosome"/>
    <property type="evidence" value="ECO:0007669"/>
    <property type="project" value="UniProtKB-SubCell"/>
</dbReference>
<dbReference type="InterPro" id="IPR040057">
    <property type="entry name" value="Spe-39"/>
</dbReference>
<dbReference type="PANTHER" id="PTHR13364">
    <property type="entry name" value="DEFECTIVE SPERMATOGENESIS PROTEIN 39"/>
    <property type="match status" value="1"/>
</dbReference>
<proteinExistence type="predicted"/>
<evidence type="ECO:0000259" key="7">
    <source>
        <dbReference type="Pfam" id="PF04840"/>
    </source>
</evidence>
<gene>
    <name evidence="8" type="ORF">BEMITA_LOCUS4177</name>
</gene>
<dbReference type="GO" id="GO:0007034">
    <property type="term" value="P:vacuolar transport"/>
    <property type="evidence" value="ECO:0007669"/>
    <property type="project" value="TreeGrafter"/>
</dbReference>
<dbReference type="GO" id="GO:0006886">
    <property type="term" value="P:intracellular protein transport"/>
    <property type="evidence" value="ECO:0007669"/>
    <property type="project" value="InterPro"/>
</dbReference>
<keyword evidence="4" id="KW-0967">Endosome</keyword>
<feature type="domain" description="Vps16 C-terminal" evidence="7">
    <location>
        <begin position="130"/>
        <end position="318"/>
    </location>
</feature>
<evidence type="ECO:0000256" key="1">
    <source>
        <dbReference type="ARBA" id="ARBA00004412"/>
    </source>
</evidence>
<protein>
    <recommendedName>
        <fullName evidence="7">Vps16 C-terminal domain-containing protein</fullName>
    </recommendedName>
</protein>
<evidence type="ECO:0000256" key="4">
    <source>
        <dbReference type="ARBA" id="ARBA00022753"/>
    </source>
</evidence>
<sequence>MQSHSLQDDESHWNSSDIGSFAFDFDDSQEPIGSSSPISSGPSAGVSFKRSEVESEVPLTTLISEKSIFLLIYGESIDAEMSNNTKNIQEEVKYLRRQVKNRWQTPSVKTTISRMLFHQPVSLELFRSFTSKKALLEEAISVGDGETVLSIVLYLSNSLKKSLFNQLLKKYPVAVNQYASYLSTKMQIQELSDLYIMLGRTKDAAIKNFQYACLNSSQQISRLKHCLSNHFSDSPDKHNLENFIKLLEWQKTVNPDLFRKSAIESLTYACQHHWNDQKSITSNPSHLVKELGLTEKQLQWSTVKGRAAKKSWDDIENLIITKTWLGGKRVNAYLAIEDVIRKLHAAGAPSEVLLKYFNLLSDVDARIRLATSLQCDKIIIDSLTCHRDQQALIHQKAQSPTHSKIYSQADSVLRSFATKWKG</sequence>
<keyword evidence="9" id="KW-1185">Reference proteome</keyword>
<feature type="compositionally biased region" description="Low complexity" evidence="6">
    <location>
        <begin position="31"/>
        <end position="43"/>
    </location>
</feature>
<reference evidence="8" key="1">
    <citation type="submission" date="2021-12" db="EMBL/GenBank/DDBJ databases">
        <authorList>
            <person name="King R."/>
        </authorList>
    </citation>
    <scope>NUCLEOTIDE SEQUENCE</scope>
</reference>
<evidence type="ECO:0000256" key="2">
    <source>
        <dbReference type="ARBA" id="ARBA00004541"/>
    </source>
</evidence>
<dbReference type="EMBL" id="OU963863">
    <property type="protein sequence ID" value="CAH0384891.1"/>
    <property type="molecule type" value="Genomic_DNA"/>
</dbReference>
<dbReference type="GO" id="GO:0005770">
    <property type="term" value="C:late endosome"/>
    <property type="evidence" value="ECO:0007669"/>
    <property type="project" value="UniProtKB-SubCell"/>
</dbReference>